<dbReference type="OrthoDB" id="9803968at2"/>
<dbReference type="AlphaFoldDB" id="A0A095S8I5"/>
<dbReference type="SUPFAM" id="SSF56801">
    <property type="entry name" value="Acetyl-CoA synthetase-like"/>
    <property type="match status" value="1"/>
</dbReference>
<evidence type="ECO:0000313" key="4">
    <source>
        <dbReference type="EMBL" id="KGD60961.1"/>
    </source>
</evidence>
<dbReference type="GO" id="GO:0016020">
    <property type="term" value="C:membrane"/>
    <property type="evidence" value="ECO:0007669"/>
    <property type="project" value="TreeGrafter"/>
</dbReference>
<dbReference type="PANTHER" id="PTHR43272">
    <property type="entry name" value="LONG-CHAIN-FATTY-ACID--COA LIGASE"/>
    <property type="match status" value="1"/>
</dbReference>
<evidence type="ECO:0000256" key="2">
    <source>
        <dbReference type="ARBA" id="ARBA00022840"/>
    </source>
</evidence>
<keyword evidence="1" id="KW-0547">Nucleotide-binding</keyword>
<gene>
    <name evidence="4" type="ORF">Y5S_03770</name>
</gene>
<dbReference type="Proteomes" id="UP000029444">
    <property type="component" value="Unassembled WGS sequence"/>
</dbReference>
<dbReference type="eggNOG" id="COG1022">
    <property type="taxonomic scope" value="Bacteria"/>
</dbReference>
<dbReference type="PANTHER" id="PTHR43272:SF33">
    <property type="entry name" value="AMP-BINDING DOMAIN-CONTAINING PROTEIN-RELATED"/>
    <property type="match status" value="1"/>
</dbReference>
<proteinExistence type="predicted"/>
<name>A0A095S8I5_9GAMM</name>
<dbReference type="Pfam" id="PF00501">
    <property type="entry name" value="AMP-binding"/>
    <property type="match status" value="1"/>
</dbReference>
<evidence type="ECO:0000256" key="1">
    <source>
        <dbReference type="ARBA" id="ARBA00022741"/>
    </source>
</evidence>
<dbReference type="InterPro" id="IPR000873">
    <property type="entry name" value="AMP-dep_synth/lig_dom"/>
</dbReference>
<sequence length="562" mass="62503">MTTDNNGGALTPLQALQERVQQQGNAVAFVQPLGGGEVREYTWKDIELEARKMAAYLQSQGMQQGDHIALVSKNCAEWIMADLAIWMAGGVSVPLYPTLVADTVRLIMEHSESKMLFVGKLDDWDMMKDGVPDGVKQIAFSLAPEQAKKDFPVWTDIIADTAPIEEIFTPKPADLATIVYTSGTTGMPKGVMHDFQALSTIGSKMIKVYDLQPNERMISYLPLSHVAERLAVEIAQLYVGNKVFFAESLETFGEDIKRAQPTVFFAVPRIWSKFYQKASEAVPPKKLNTLLKIPFLNKVIKKKVLGAMGLDECRIALSGAAALSPEIITWFKKLGLEILEVYGMTENLAWSHTTEVGDQMIGWVGTPNDGVECRIAENGEIMVRSLGNMKGYYKMPEKTAEDLTEDGWLHTGDKGEIDAKGRLKITGRVKEIFKTEKGKYVAPVPIENHIVTLPGLELACVIGEGMGQPVALLNLTPEEQGRLSSGSAKEHFTQELEKHLKHVNDQIDPHERMTTFIICKDAWTVENNMITPTLKLKRNVIEEHYAEGIKQWSKTKGVVWEA</sequence>
<accession>A0A095S8I5</accession>
<dbReference type="PROSITE" id="PS00455">
    <property type="entry name" value="AMP_BINDING"/>
    <property type="match status" value="1"/>
</dbReference>
<comment type="caution">
    <text evidence="4">The sequence shown here is derived from an EMBL/GenBank/DDBJ whole genome shotgun (WGS) entry which is preliminary data.</text>
</comment>
<protein>
    <submittedName>
        <fullName evidence="4">Long-fatty-acid-CoA ligase</fullName>
    </submittedName>
</protein>
<dbReference type="PATRIC" id="fig|1177154.3.peg.3768"/>
<feature type="domain" description="AMP-dependent synthetase/ligase" evidence="3">
    <location>
        <begin position="16"/>
        <end position="393"/>
    </location>
</feature>
<keyword evidence="5" id="KW-1185">Reference proteome</keyword>
<dbReference type="InterPro" id="IPR020845">
    <property type="entry name" value="AMP-binding_CS"/>
</dbReference>
<dbReference type="Gene3D" id="3.40.50.12780">
    <property type="entry name" value="N-terminal domain of ligase-like"/>
    <property type="match status" value="1"/>
</dbReference>
<dbReference type="RefSeq" id="WP_035235599.1">
    <property type="nucleotide sequence ID" value="NZ_ARXV01000029.1"/>
</dbReference>
<evidence type="ECO:0000259" key="3">
    <source>
        <dbReference type="Pfam" id="PF00501"/>
    </source>
</evidence>
<keyword evidence="4" id="KW-0436">Ligase</keyword>
<evidence type="ECO:0000313" key="5">
    <source>
        <dbReference type="Proteomes" id="UP000029444"/>
    </source>
</evidence>
<dbReference type="GO" id="GO:0005524">
    <property type="term" value="F:ATP binding"/>
    <property type="evidence" value="ECO:0007669"/>
    <property type="project" value="UniProtKB-KW"/>
</dbReference>
<reference evidence="4 5" key="1">
    <citation type="submission" date="2012-09" db="EMBL/GenBank/DDBJ databases">
        <title>Genome Sequence of alkane-degrading Bacterium Alcanivorax sp. 19-m-6.</title>
        <authorList>
            <person name="Lai Q."/>
            <person name="Shao Z."/>
        </authorList>
    </citation>
    <scope>NUCLEOTIDE SEQUENCE [LARGE SCALE GENOMIC DNA]</scope>
    <source>
        <strain evidence="4 5">19-m-6</strain>
    </source>
</reference>
<dbReference type="Pfam" id="PF23562">
    <property type="entry name" value="AMP-binding_C_3"/>
    <property type="match status" value="1"/>
</dbReference>
<dbReference type="GO" id="GO:0004467">
    <property type="term" value="F:long-chain fatty acid-CoA ligase activity"/>
    <property type="evidence" value="ECO:0007669"/>
    <property type="project" value="TreeGrafter"/>
</dbReference>
<organism evidence="4 5">
    <name type="scientific">Alcanivorax nanhaiticus</name>
    <dbReference type="NCBI Taxonomy" id="1177154"/>
    <lineage>
        <taxon>Bacteria</taxon>
        <taxon>Pseudomonadati</taxon>
        <taxon>Pseudomonadota</taxon>
        <taxon>Gammaproteobacteria</taxon>
        <taxon>Oceanospirillales</taxon>
        <taxon>Alcanivoracaceae</taxon>
        <taxon>Alcanivorax</taxon>
    </lineage>
</organism>
<keyword evidence="2" id="KW-0067">ATP-binding</keyword>
<dbReference type="STRING" id="1177154.Y5S_03770"/>
<dbReference type="EMBL" id="ARXV01000029">
    <property type="protein sequence ID" value="KGD60961.1"/>
    <property type="molecule type" value="Genomic_DNA"/>
</dbReference>
<dbReference type="InterPro" id="IPR042099">
    <property type="entry name" value="ANL_N_sf"/>
</dbReference>